<dbReference type="GO" id="GO:0051321">
    <property type="term" value="P:meiotic cell cycle"/>
    <property type="evidence" value="ECO:0000318"/>
    <property type="project" value="GO_Central"/>
</dbReference>
<dbReference type="STRING" id="35128.B8C4D5"/>
<dbReference type="Gene3D" id="1.20.120.1900">
    <property type="entry name" value="Gamma-tubulin complex, C-terminal domain"/>
    <property type="match status" value="1"/>
</dbReference>
<evidence type="ECO:0000313" key="10">
    <source>
        <dbReference type="Proteomes" id="UP000001449"/>
    </source>
</evidence>
<dbReference type="InterPro" id="IPR040457">
    <property type="entry name" value="GCP_C"/>
</dbReference>
<protein>
    <submittedName>
        <fullName evidence="9">Uncharacterized protein</fullName>
    </submittedName>
</protein>
<keyword evidence="3" id="KW-0963">Cytoplasm</keyword>
<evidence type="ECO:0000259" key="8">
    <source>
        <dbReference type="Pfam" id="PF17681"/>
    </source>
</evidence>
<sequence>MSLHTPIDITRTHRPKRQFGRMTPRRRWRHRGRCGRSVEIGCDELIGGGGRTIALRYPTEPQPTKCPSRRAADTAPPSSSSPTRNNSTDRNTSPPYSDKAATMNFFEEPSRPSATTGGGSVRHNSTVAANTNAASDINSFSNDAAVILQRLANAVSESREQQQHSTSGGARRSNATQEEEVARMGMMLAQMAMNNNSIENGSEMMSGFQRSLFQPKETHNRHHRPTAHRQSSPSDNQATQQNNLQQQQAWYSLERSLLRELIVLTMRHSNGNLLRYVPSIEDQLHYLDGHSINGHMLGERFAPQSALVSEGVRIVPNFHVVSEWKTDDGDGNDSRSSSHEDLQFRSQLSFPLLGSGARDAISLCGECGWLYGRIALYVEGILEDTLLLDGGVSGGGYQCSVTRALVTRLDMELGEYHNELALLESELPPLNLPANSGIHISGVSGDARYLTLRSLVARLPPLRERLRTMAILVDGVGARNLRGGKVLASILRHSMDGDTRHSELVRSIGADCSVPWYKLLSQWITQGVLEDAHSEFFVAEVSPEDAGVKGEVGMFSGYFTWHKRYVLVEGQIPLCSGGGMLDIMTVDLARQVLLVGKGINFIRYCLQDRDWEVNDASSSDAEMKDETDGYNFVTLMDLSGNDEDSRCISTLHAAVTQSSKRIHSHILDSLRNKHNLMKHLHALKQFLFLGQGDFVSLFVESLDQEFQGRTSVAGIYSHTLLAVLEGALRTSNARFLPDYVQGHLGVRLMIDENDPDRYWMGDPPKKKSDEMVPWEDNTDSIQDPWDYICLEYTVDSPLDAIVHTSAIETYHQVFLFLFRIKRVEWMLNNSWRQSTALNHAILIETKAGGADAPHIGAAAEQSSFLLRRISSTRQTMLHFISNLQNYLLFEVLEGGWERLVKSIDRSQTLDDVVSAHDSYLNEIIVKTLLNNNGKDEGDGKDGANNKPSLEDQLQKLLAIALRFGKFQDQIFSNSLSALNKAAKIRRQVEEQSKKGTWGRTTVDEAEGRVFLYLADEKLFQFVENTAKEFDVVFSGLLEMLRKEVYDVDEGADGDSEDAISMLKNHDALQFLLFRLDFSGYYARQKRKRSTK</sequence>
<dbReference type="PANTHER" id="PTHR19302:SF14">
    <property type="entry name" value="GAMMA-TUBULIN COMPLEX COMPONENT 3"/>
    <property type="match status" value="1"/>
</dbReference>
<feature type="domain" description="Gamma tubulin complex component protein N-terminal" evidence="8">
    <location>
        <begin position="343"/>
        <end position="673"/>
    </location>
</feature>
<keyword evidence="4" id="KW-0493">Microtubule</keyword>
<dbReference type="GO" id="GO:0007020">
    <property type="term" value="P:microtubule nucleation"/>
    <property type="evidence" value="ECO:0000318"/>
    <property type="project" value="GO_Central"/>
</dbReference>
<dbReference type="KEGG" id="tps:THAPSDRAFT_6459"/>
<dbReference type="InterPro" id="IPR007259">
    <property type="entry name" value="GCP"/>
</dbReference>
<dbReference type="PANTHER" id="PTHR19302">
    <property type="entry name" value="GAMMA TUBULIN COMPLEX PROTEIN"/>
    <property type="match status" value="1"/>
</dbReference>
<keyword evidence="10" id="KW-1185">Reference proteome</keyword>
<feature type="region of interest" description="Disordered" evidence="6">
    <location>
        <begin position="1"/>
        <end position="32"/>
    </location>
</feature>
<dbReference type="GO" id="GO:0051225">
    <property type="term" value="P:spindle assembly"/>
    <property type="evidence" value="ECO:0000318"/>
    <property type="project" value="GO_Central"/>
</dbReference>
<feature type="region of interest" description="Disordered" evidence="6">
    <location>
        <begin position="49"/>
        <end position="100"/>
    </location>
</feature>
<dbReference type="InterPro" id="IPR041470">
    <property type="entry name" value="GCP_N"/>
</dbReference>
<feature type="compositionally biased region" description="Low complexity" evidence="6">
    <location>
        <begin position="73"/>
        <end position="94"/>
    </location>
</feature>
<dbReference type="GO" id="GO:0000278">
    <property type="term" value="P:mitotic cell cycle"/>
    <property type="evidence" value="ECO:0000318"/>
    <property type="project" value="GO_Central"/>
</dbReference>
<evidence type="ECO:0000256" key="6">
    <source>
        <dbReference type="SAM" id="MobiDB-lite"/>
    </source>
</evidence>
<comment type="similarity">
    <text evidence="2">Belongs to the TUBGCP family.</text>
</comment>
<name>B8C4D5_THAPS</name>
<dbReference type="Proteomes" id="UP000001449">
    <property type="component" value="Chromosome 6"/>
</dbReference>
<evidence type="ECO:0000256" key="5">
    <source>
        <dbReference type="ARBA" id="ARBA00023212"/>
    </source>
</evidence>
<dbReference type="RefSeq" id="XP_002291201.1">
    <property type="nucleotide sequence ID" value="XM_002291165.1"/>
</dbReference>
<evidence type="ECO:0000313" key="9">
    <source>
        <dbReference type="EMBL" id="EED91308.1"/>
    </source>
</evidence>
<dbReference type="HOGENOM" id="CLU_284627_0_0_1"/>
<comment type="subcellular location">
    <subcellularLocation>
        <location evidence="1">Cytoplasm</location>
        <location evidence="1">Cytoskeleton</location>
    </subcellularLocation>
</comment>
<dbReference type="InParanoid" id="B8C4D5"/>
<evidence type="ECO:0000256" key="3">
    <source>
        <dbReference type="ARBA" id="ARBA00022490"/>
    </source>
</evidence>
<dbReference type="InterPro" id="IPR042241">
    <property type="entry name" value="GCP_C_sf"/>
</dbReference>
<reference evidence="9 10" key="1">
    <citation type="journal article" date="2004" name="Science">
        <title>The genome of the diatom Thalassiosira pseudonana: ecology, evolution, and metabolism.</title>
        <authorList>
            <person name="Armbrust E.V."/>
            <person name="Berges J.A."/>
            <person name="Bowler C."/>
            <person name="Green B.R."/>
            <person name="Martinez D."/>
            <person name="Putnam N.H."/>
            <person name="Zhou S."/>
            <person name="Allen A.E."/>
            <person name="Apt K.E."/>
            <person name="Bechner M."/>
            <person name="Brzezinski M.A."/>
            <person name="Chaal B.K."/>
            <person name="Chiovitti A."/>
            <person name="Davis A.K."/>
            <person name="Demarest M.S."/>
            <person name="Detter J.C."/>
            <person name="Glavina T."/>
            <person name="Goodstein D."/>
            <person name="Hadi M.Z."/>
            <person name="Hellsten U."/>
            <person name="Hildebrand M."/>
            <person name="Jenkins B.D."/>
            <person name="Jurka J."/>
            <person name="Kapitonov V.V."/>
            <person name="Kroger N."/>
            <person name="Lau W.W."/>
            <person name="Lane T.W."/>
            <person name="Larimer F.W."/>
            <person name="Lippmeier J.C."/>
            <person name="Lucas S."/>
            <person name="Medina M."/>
            <person name="Montsant A."/>
            <person name="Obornik M."/>
            <person name="Parker M.S."/>
            <person name="Palenik B."/>
            <person name="Pazour G.J."/>
            <person name="Richardson P.M."/>
            <person name="Rynearson T.A."/>
            <person name="Saito M.A."/>
            <person name="Schwartz D.C."/>
            <person name="Thamatrakoln K."/>
            <person name="Valentin K."/>
            <person name="Vardi A."/>
            <person name="Wilkerson F.P."/>
            <person name="Rokhsar D.S."/>
        </authorList>
    </citation>
    <scope>NUCLEOTIDE SEQUENCE [LARGE SCALE GENOMIC DNA]</scope>
    <source>
        <strain evidence="9 10">CCMP1335</strain>
    </source>
</reference>
<evidence type="ECO:0000259" key="7">
    <source>
        <dbReference type="Pfam" id="PF04130"/>
    </source>
</evidence>
<dbReference type="GO" id="GO:0000922">
    <property type="term" value="C:spindle pole"/>
    <property type="evidence" value="ECO:0007669"/>
    <property type="project" value="InterPro"/>
</dbReference>
<dbReference type="GO" id="GO:0031122">
    <property type="term" value="P:cytoplasmic microtubule organization"/>
    <property type="evidence" value="ECO:0000318"/>
    <property type="project" value="GO_Central"/>
</dbReference>
<keyword evidence="5" id="KW-0206">Cytoskeleton</keyword>
<dbReference type="eggNOG" id="KOG2000">
    <property type="taxonomic scope" value="Eukaryota"/>
</dbReference>
<feature type="region of interest" description="Disordered" evidence="6">
    <location>
        <begin position="216"/>
        <end position="244"/>
    </location>
</feature>
<feature type="compositionally biased region" description="Polar residues" evidence="6">
    <location>
        <begin position="163"/>
        <end position="176"/>
    </location>
</feature>
<feature type="region of interest" description="Disordered" evidence="6">
    <location>
        <begin position="105"/>
        <end position="124"/>
    </location>
</feature>
<dbReference type="GO" id="GO:0005874">
    <property type="term" value="C:microtubule"/>
    <property type="evidence" value="ECO:0007669"/>
    <property type="project" value="UniProtKB-KW"/>
</dbReference>
<gene>
    <name evidence="9" type="ORF">THAPSDRAFT_6459</name>
</gene>
<evidence type="ECO:0000256" key="1">
    <source>
        <dbReference type="ARBA" id="ARBA00004245"/>
    </source>
</evidence>
<dbReference type="GO" id="GO:0043015">
    <property type="term" value="F:gamma-tubulin binding"/>
    <property type="evidence" value="ECO:0000318"/>
    <property type="project" value="GO_Central"/>
</dbReference>
<reference evidence="9 10" key="2">
    <citation type="journal article" date="2008" name="Nature">
        <title>The Phaeodactylum genome reveals the evolutionary history of diatom genomes.</title>
        <authorList>
            <person name="Bowler C."/>
            <person name="Allen A.E."/>
            <person name="Badger J.H."/>
            <person name="Grimwood J."/>
            <person name="Jabbari K."/>
            <person name="Kuo A."/>
            <person name="Maheswari U."/>
            <person name="Martens C."/>
            <person name="Maumus F."/>
            <person name="Otillar R.P."/>
            <person name="Rayko E."/>
            <person name="Salamov A."/>
            <person name="Vandepoele K."/>
            <person name="Beszteri B."/>
            <person name="Gruber A."/>
            <person name="Heijde M."/>
            <person name="Katinka M."/>
            <person name="Mock T."/>
            <person name="Valentin K."/>
            <person name="Verret F."/>
            <person name="Berges J.A."/>
            <person name="Brownlee C."/>
            <person name="Cadoret J.P."/>
            <person name="Chiovitti A."/>
            <person name="Choi C.J."/>
            <person name="Coesel S."/>
            <person name="De Martino A."/>
            <person name="Detter J.C."/>
            <person name="Durkin C."/>
            <person name="Falciatore A."/>
            <person name="Fournet J."/>
            <person name="Haruta M."/>
            <person name="Huysman M.J."/>
            <person name="Jenkins B.D."/>
            <person name="Jiroutova K."/>
            <person name="Jorgensen R.E."/>
            <person name="Joubert Y."/>
            <person name="Kaplan A."/>
            <person name="Kroger N."/>
            <person name="Kroth P.G."/>
            <person name="La Roche J."/>
            <person name="Lindquist E."/>
            <person name="Lommer M."/>
            <person name="Martin-Jezequel V."/>
            <person name="Lopez P.J."/>
            <person name="Lucas S."/>
            <person name="Mangogna M."/>
            <person name="McGinnis K."/>
            <person name="Medlin L.K."/>
            <person name="Montsant A."/>
            <person name="Oudot-Le Secq M.P."/>
            <person name="Napoli C."/>
            <person name="Obornik M."/>
            <person name="Parker M.S."/>
            <person name="Petit J.L."/>
            <person name="Porcel B.M."/>
            <person name="Poulsen N."/>
            <person name="Robison M."/>
            <person name="Rychlewski L."/>
            <person name="Rynearson T.A."/>
            <person name="Schmutz J."/>
            <person name="Shapiro H."/>
            <person name="Siaut M."/>
            <person name="Stanley M."/>
            <person name="Sussman M.R."/>
            <person name="Taylor A.R."/>
            <person name="Vardi A."/>
            <person name="von Dassow P."/>
            <person name="Vyverman W."/>
            <person name="Willis A."/>
            <person name="Wyrwicz L.S."/>
            <person name="Rokhsar D.S."/>
            <person name="Weissenbach J."/>
            <person name="Armbrust E.V."/>
            <person name="Green B.R."/>
            <person name="Van de Peer Y."/>
            <person name="Grigoriev I.V."/>
        </authorList>
    </citation>
    <scope>NUCLEOTIDE SEQUENCE [LARGE SCALE GENOMIC DNA]</scope>
    <source>
        <strain evidence="9 10">CCMP1335</strain>
    </source>
</reference>
<dbReference type="Pfam" id="PF04130">
    <property type="entry name" value="GCP_C_terminal"/>
    <property type="match status" value="1"/>
</dbReference>
<dbReference type="AlphaFoldDB" id="B8C4D5"/>
<feature type="compositionally biased region" description="Basic residues" evidence="6">
    <location>
        <begin position="12"/>
        <end position="32"/>
    </location>
</feature>
<dbReference type="EMBL" id="CM000643">
    <property type="protein sequence ID" value="EED91308.1"/>
    <property type="molecule type" value="Genomic_DNA"/>
</dbReference>
<dbReference type="PaxDb" id="35128-Thaps6459"/>
<dbReference type="GO" id="GO:0000930">
    <property type="term" value="C:gamma-tubulin complex"/>
    <property type="evidence" value="ECO:0000318"/>
    <property type="project" value="GO_Central"/>
</dbReference>
<accession>B8C4D5</accession>
<dbReference type="Pfam" id="PF17681">
    <property type="entry name" value="GCP_N_terminal"/>
    <property type="match status" value="1"/>
</dbReference>
<dbReference type="GeneID" id="7444567"/>
<organism evidence="9 10">
    <name type="scientific">Thalassiosira pseudonana</name>
    <name type="common">Marine diatom</name>
    <name type="synonym">Cyclotella nana</name>
    <dbReference type="NCBI Taxonomy" id="35128"/>
    <lineage>
        <taxon>Eukaryota</taxon>
        <taxon>Sar</taxon>
        <taxon>Stramenopiles</taxon>
        <taxon>Ochrophyta</taxon>
        <taxon>Bacillariophyta</taxon>
        <taxon>Coscinodiscophyceae</taxon>
        <taxon>Thalassiosirophycidae</taxon>
        <taxon>Thalassiosirales</taxon>
        <taxon>Thalassiosiraceae</taxon>
        <taxon>Thalassiosira</taxon>
    </lineage>
</organism>
<evidence type="ECO:0000256" key="4">
    <source>
        <dbReference type="ARBA" id="ARBA00022701"/>
    </source>
</evidence>
<evidence type="ECO:0000256" key="2">
    <source>
        <dbReference type="ARBA" id="ARBA00010337"/>
    </source>
</evidence>
<proteinExistence type="inferred from homology"/>
<feature type="domain" description="Gamma tubulin complex component C-terminal" evidence="7">
    <location>
        <begin position="676"/>
        <end position="1081"/>
    </location>
</feature>
<feature type="region of interest" description="Disordered" evidence="6">
    <location>
        <begin position="156"/>
        <end position="179"/>
    </location>
</feature>